<dbReference type="KEGG" id="crs:FQB35_12140"/>
<feature type="binding site" evidence="7">
    <location>
        <position position="99"/>
    </location>
    <ligand>
        <name>Zn(2+)</name>
        <dbReference type="ChEBI" id="CHEBI:29105"/>
    </ligand>
</feature>
<dbReference type="GO" id="GO:0045892">
    <property type="term" value="P:negative regulation of DNA-templated transcription"/>
    <property type="evidence" value="ECO:0007669"/>
    <property type="project" value="TreeGrafter"/>
</dbReference>
<feature type="binding site" evidence="7">
    <location>
        <position position="140"/>
    </location>
    <ligand>
        <name>Zn(2+)</name>
        <dbReference type="ChEBI" id="CHEBI:29105"/>
    </ligand>
</feature>
<feature type="binding site" evidence="7">
    <location>
        <position position="96"/>
    </location>
    <ligand>
        <name>Zn(2+)</name>
        <dbReference type="ChEBI" id="CHEBI:29105"/>
    </ligand>
</feature>
<dbReference type="PANTHER" id="PTHR33202:SF7">
    <property type="entry name" value="FERRIC UPTAKE REGULATION PROTEIN"/>
    <property type="match status" value="1"/>
</dbReference>
<keyword evidence="4" id="KW-0805">Transcription regulation</keyword>
<evidence type="ECO:0000256" key="2">
    <source>
        <dbReference type="ARBA" id="ARBA00022491"/>
    </source>
</evidence>
<gene>
    <name evidence="8" type="ORF">FQB35_12140</name>
</gene>
<protein>
    <submittedName>
        <fullName evidence="8">Transcriptional repressor</fullName>
    </submittedName>
</protein>
<dbReference type="RefSeq" id="WP_148810147.1">
    <property type="nucleotide sequence ID" value="NZ_CP042243.1"/>
</dbReference>
<feature type="binding site" evidence="7">
    <location>
        <position position="143"/>
    </location>
    <ligand>
        <name>Zn(2+)</name>
        <dbReference type="ChEBI" id="CHEBI:29105"/>
    </ligand>
</feature>
<dbReference type="GO" id="GO:1900376">
    <property type="term" value="P:regulation of secondary metabolite biosynthetic process"/>
    <property type="evidence" value="ECO:0007669"/>
    <property type="project" value="TreeGrafter"/>
</dbReference>
<dbReference type="OrthoDB" id="8659436at2"/>
<evidence type="ECO:0000256" key="5">
    <source>
        <dbReference type="ARBA" id="ARBA00023125"/>
    </source>
</evidence>
<dbReference type="Gene3D" id="1.10.10.10">
    <property type="entry name" value="Winged helix-like DNA-binding domain superfamily/Winged helix DNA-binding domain"/>
    <property type="match status" value="1"/>
</dbReference>
<dbReference type="InterPro" id="IPR043135">
    <property type="entry name" value="Fur_C"/>
</dbReference>
<dbReference type="Pfam" id="PF01475">
    <property type="entry name" value="FUR"/>
    <property type="match status" value="1"/>
</dbReference>
<dbReference type="InterPro" id="IPR036388">
    <property type="entry name" value="WH-like_DNA-bd_sf"/>
</dbReference>
<keyword evidence="6" id="KW-0804">Transcription</keyword>
<dbReference type="CDD" id="cd07153">
    <property type="entry name" value="Fur_like"/>
    <property type="match status" value="1"/>
</dbReference>
<organism evidence="8 9">
    <name type="scientific">Crassaminicella thermophila</name>
    <dbReference type="NCBI Taxonomy" id="2599308"/>
    <lineage>
        <taxon>Bacteria</taxon>
        <taxon>Bacillati</taxon>
        <taxon>Bacillota</taxon>
        <taxon>Clostridia</taxon>
        <taxon>Eubacteriales</taxon>
        <taxon>Clostridiaceae</taxon>
        <taxon>Crassaminicella</taxon>
    </lineage>
</organism>
<proteinExistence type="inferred from homology"/>
<name>A0A5C0SFM3_CRATE</name>
<sequence length="145" mass="17557">MKNKIEMIEKILKENNIKMTKQRKAIIEIFLNHDAHFKPEELYELIKDKKIGLATVYRTIEILKRHDIIEEVTIGKDRYYELKLFSEKRMHIHFRCERCNSIYDYDETELILDLIKLRNFVEKEHDVEIKDLTMILNGICQKCRG</sequence>
<accession>A0A5C0SFM3</accession>
<evidence type="ECO:0000256" key="3">
    <source>
        <dbReference type="ARBA" id="ARBA00022833"/>
    </source>
</evidence>
<dbReference type="SUPFAM" id="SSF46785">
    <property type="entry name" value="Winged helix' DNA-binding domain"/>
    <property type="match status" value="1"/>
</dbReference>
<dbReference type="InterPro" id="IPR036390">
    <property type="entry name" value="WH_DNA-bd_sf"/>
</dbReference>
<dbReference type="Gene3D" id="3.30.1490.190">
    <property type="match status" value="1"/>
</dbReference>
<dbReference type="AlphaFoldDB" id="A0A5C0SFM3"/>
<evidence type="ECO:0000256" key="6">
    <source>
        <dbReference type="ARBA" id="ARBA00023163"/>
    </source>
</evidence>
<dbReference type="GO" id="GO:0008270">
    <property type="term" value="F:zinc ion binding"/>
    <property type="evidence" value="ECO:0007669"/>
    <property type="project" value="TreeGrafter"/>
</dbReference>
<keyword evidence="3 7" id="KW-0862">Zinc</keyword>
<evidence type="ECO:0000313" key="9">
    <source>
        <dbReference type="Proteomes" id="UP000324646"/>
    </source>
</evidence>
<dbReference type="Proteomes" id="UP000324646">
    <property type="component" value="Chromosome"/>
</dbReference>
<reference evidence="8 9" key="1">
    <citation type="submission" date="2019-07" db="EMBL/GenBank/DDBJ databases">
        <title>Complete genome of Crassaminicella thermophila SY095.</title>
        <authorList>
            <person name="Li X."/>
        </authorList>
    </citation>
    <scope>NUCLEOTIDE SEQUENCE [LARGE SCALE GENOMIC DNA]</scope>
    <source>
        <strain evidence="8 9">SY095</strain>
    </source>
</reference>
<keyword evidence="2" id="KW-0678">Repressor</keyword>
<dbReference type="EMBL" id="CP042243">
    <property type="protein sequence ID" value="QEK13010.1"/>
    <property type="molecule type" value="Genomic_DNA"/>
</dbReference>
<keyword evidence="9" id="KW-1185">Reference proteome</keyword>
<dbReference type="PANTHER" id="PTHR33202">
    <property type="entry name" value="ZINC UPTAKE REGULATION PROTEIN"/>
    <property type="match status" value="1"/>
</dbReference>
<comment type="cofactor">
    <cofactor evidence="7">
        <name>Zn(2+)</name>
        <dbReference type="ChEBI" id="CHEBI:29105"/>
    </cofactor>
    <text evidence="7">Binds 1 zinc ion per subunit.</text>
</comment>
<comment type="similarity">
    <text evidence="1">Belongs to the Fur family.</text>
</comment>
<dbReference type="GO" id="GO:0003700">
    <property type="term" value="F:DNA-binding transcription factor activity"/>
    <property type="evidence" value="ECO:0007669"/>
    <property type="project" value="InterPro"/>
</dbReference>
<dbReference type="GO" id="GO:0000976">
    <property type="term" value="F:transcription cis-regulatory region binding"/>
    <property type="evidence" value="ECO:0007669"/>
    <property type="project" value="TreeGrafter"/>
</dbReference>
<keyword evidence="5" id="KW-0238">DNA-binding</keyword>
<evidence type="ECO:0000313" key="8">
    <source>
        <dbReference type="EMBL" id="QEK13010.1"/>
    </source>
</evidence>
<evidence type="ECO:0000256" key="4">
    <source>
        <dbReference type="ARBA" id="ARBA00023015"/>
    </source>
</evidence>
<evidence type="ECO:0000256" key="7">
    <source>
        <dbReference type="PIRSR" id="PIRSR602481-1"/>
    </source>
</evidence>
<dbReference type="InterPro" id="IPR002481">
    <property type="entry name" value="FUR"/>
</dbReference>
<keyword evidence="7" id="KW-0479">Metal-binding</keyword>
<evidence type="ECO:0000256" key="1">
    <source>
        <dbReference type="ARBA" id="ARBA00007957"/>
    </source>
</evidence>